<proteinExistence type="predicted"/>
<dbReference type="RefSeq" id="WP_107289159.1">
    <property type="nucleotide sequence ID" value="NZ_PYNF01000003.1"/>
</dbReference>
<accession>A0A2T3KLJ1</accession>
<sequence length="79" mass="9177">MLDELRHRHPVISVDRQDGLITKLLAKKKINGKIILKCESELSSVAFDYDGEHVVMKYRDTFVRLTNAGAQKYIRAFRE</sequence>
<comment type="caution">
    <text evidence="1">The sequence shown here is derived from an EMBL/GenBank/DDBJ whole genome shotgun (WGS) entry which is preliminary data.</text>
</comment>
<protein>
    <submittedName>
        <fullName evidence="1">Uncharacterized protein</fullName>
    </submittedName>
</protein>
<gene>
    <name evidence="1" type="ORF">C9J27_05185</name>
</gene>
<evidence type="ECO:0000313" key="1">
    <source>
        <dbReference type="EMBL" id="PSV00529.1"/>
    </source>
</evidence>
<dbReference type="EMBL" id="PYNF01000003">
    <property type="protein sequence ID" value="PSV00529.1"/>
    <property type="molecule type" value="Genomic_DNA"/>
</dbReference>
<reference evidence="1 2" key="1">
    <citation type="submission" date="2018-01" db="EMBL/GenBank/DDBJ databases">
        <title>Whole genome sequencing of Histamine producing bacteria.</title>
        <authorList>
            <person name="Butler K."/>
        </authorList>
    </citation>
    <scope>NUCLEOTIDE SEQUENCE [LARGE SCALE GENOMIC DNA]</scope>
    <source>
        <strain evidence="1 2">FS-7.2</strain>
    </source>
</reference>
<organism evidence="1 2">
    <name type="scientific">Photobacterium kishitanii</name>
    <dbReference type="NCBI Taxonomy" id="318456"/>
    <lineage>
        <taxon>Bacteria</taxon>
        <taxon>Pseudomonadati</taxon>
        <taxon>Pseudomonadota</taxon>
        <taxon>Gammaproteobacteria</taxon>
        <taxon>Vibrionales</taxon>
        <taxon>Vibrionaceae</taxon>
        <taxon>Photobacterium</taxon>
    </lineage>
</organism>
<dbReference type="Proteomes" id="UP000241426">
    <property type="component" value="Unassembled WGS sequence"/>
</dbReference>
<dbReference type="AlphaFoldDB" id="A0A2T3KLJ1"/>
<name>A0A2T3KLJ1_9GAMM</name>
<evidence type="ECO:0000313" key="2">
    <source>
        <dbReference type="Proteomes" id="UP000241426"/>
    </source>
</evidence>